<dbReference type="RefSeq" id="WP_252853072.1">
    <property type="nucleotide sequence ID" value="NZ_JAMXLR010000048.1"/>
</dbReference>
<organism evidence="3 4">
    <name type="scientific">Aeoliella straminimaris</name>
    <dbReference type="NCBI Taxonomy" id="2954799"/>
    <lineage>
        <taxon>Bacteria</taxon>
        <taxon>Pseudomonadati</taxon>
        <taxon>Planctomycetota</taxon>
        <taxon>Planctomycetia</taxon>
        <taxon>Pirellulales</taxon>
        <taxon>Lacipirellulaceae</taxon>
        <taxon>Aeoliella</taxon>
    </lineage>
</organism>
<dbReference type="AlphaFoldDB" id="A0A9X2FES3"/>
<dbReference type="Pfam" id="PF13579">
    <property type="entry name" value="Glyco_trans_4_4"/>
    <property type="match status" value="1"/>
</dbReference>
<protein>
    <submittedName>
        <fullName evidence="3">Glycosyltransferase family 4 protein</fullName>
    </submittedName>
</protein>
<dbReference type="GO" id="GO:0016757">
    <property type="term" value="F:glycosyltransferase activity"/>
    <property type="evidence" value="ECO:0007669"/>
    <property type="project" value="UniProtKB-ARBA"/>
</dbReference>
<gene>
    <name evidence="3" type="ORF">NG895_13700</name>
</gene>
<name>A0A9X2FES3_9BACT</name>
<evidence type="ECO:0000256" key="1">
    <source>
        <dbReference type="ARBA" id="ARBA00022679"/>
    </source>
</evidence>
<dbReference type="EMBL" id="JAMXLR010000048">
    <property type="protein sequence ID" value="MCO6044959.1"/>
    <property type="molecule type" value="Genomic_DNA"/>
</dbReference>
<accession>A0A9X2FES3</accession>
<dbReference type="SUPFAM" id="SSF53756">
    <property type="entry name" value="UDP-Glycosyltransferase/glycogen phosphorylase"/>
    <property type="match status" value="1"/>
</dbReference>
<dbReference type="GO" id="GO:0009103">
    <property type="term" value="P:lipopolysaccharide biosynthetic process"/>
    <property type="evidence" value="ECO:0007669"/>
    <property type="project" value="TreeGrafter"/>
</dbReference>
<comment type="caution">
    <text evidence="3">The sequence shown here is derived from an EMBL/GenBank/DDBJ whole genome shotgun (WGS) entry which is preliminary data.</text>
</comment>
<keyword evidence="1" id="KW-0808">Transferase</keyword>
<evidence type="ECO:0000313" key="3">
    <source>
        <dbReference type="EMBL" id="MCO6044959.1"/>
    </source>
</evidence>
<sequence>MTKRPRILVISQVYVPDPASVGQHMADAAAMLVQRGYDVRVLTSARGYEDPSAKYPRRETRDGVEIIRLPLSSFGKRTLLLRLLGQLLFVMQAALRGLFTPRLASILVSTSPPMAGSAALFVRFFRRVPMSFWVMDLNVDQMIASGSLNPRSPFGWLLKRSVTKTMNNSHAIVALDRFMQQRIKDNYGLEERVHVIPPWPLEDQLEPVPHGENKFRKEHHLEDKFVFMYSGNMGIGHPIGVLLEAAQALEDLEHVKFVFIGGGVRRAEIEAAIRDRQPPNLLLLPYQPLSELRFSLSAGDVHLATMEESGIGYFHPCKVYGAMTVARPILFAGPEPSHVTDLIERYNIGWRVSPDDAPRAASEMRRIAQLPAEELQAMGSQARQAIEDQLSKNHLCQQFCDAIAPSRN</sequence>
<feature type="domain" description="Glycosyltransferase subfamily 4-like N-terminal" evidence="2">
    <location>
        <begin position="21"/>
        <end position="199"/>
    </location>
</feature>
<dbReference type="PANTHER" id="PTHR46401:SF2">
    <property type="entry name" value="GLYCOSYLTRANSFERASE WBBK-RELATED"/>
    <property type="match status" value="1"/>
</dbReference>
<reference evidence="3" key="1">
    <citation type="submission" date="2022-06" db="EMBL/GenBank/DDBJ databases">
        <title>Aeoliella straminimaris, a novel planctomycete from sediments.</title>
        <authorList>
            <person name="Vitorino I.R."/>
            <person name="Lage O.M."/>
        </authorList>
    </citation>
    <scope>NUCLEOTIDE SEQUENCE</scope>
    <source>
        <strain evidence="3">ICT_H6.2</strain>
    </source>
</reference>
<dbReference type="PANTHER" id="PTHR46401">
    <property type="entry name" value="GLYCOSYLTRANSFERASE WBBK-RELATED"/>
    <property type="match status" value="1"/>
</dbReference>
<keyword evidence="4" id="KW-1185">Reference proteome</keyword>
<dbReference type="Gene3D" id="3.40.50.2000">
    <property type="entry name" value="Glycogen Phosphorylase B"/>
    <property type="match status" value="2"/>
</dbReference>
<dbReference type="Proteomes" id="UP001155241">
    <property type="component" value="Unassembled WGS sequence"/>
</dbReference>
<evidence type="ECO:0000313" key="4">
    <source>
        <dbReference type="Proteomes" id="UP001155241"/>
    </source>
</evidence>
<dbReference type="CDD" id="cd03794">
    <property type="entry name" value="GT4_WbuB-like"/>
    <property type="match status" value="1"/>
</dbReference>
<dbReference type="InterPro" id="IPR028098">
    <property type="entry name" value="Glyco_trans_4-like_N"/>
</dbReference>
<proteinExistence type="predicted"/>
<evidence type="ECO:0000259" key="2">
    <source>
        <dbReference type="Pfam" id="PF13579"/>
    </source>
</evidence>